<dbReference type="InterPro" id="IPR000073">
    <property type="entry name" value="AB_hydrolase_1"/>
</dbReference>
<proteinExistence type="inferred from homology"/>
<protein>
    <submittedName>
        <fullName evidence="4">Putative esterase</fullName>
    </submittedName>
</protein>
<feature type="active site" description="Charge relay system" evidence="2">
    <location>
        <position position="361"/>
    </location>
</feature>
<dbReference type="Gene3D" id="3.40.50.1820">
    <property type="entry name" value="alpha/beta hydrolase"/>
    <property type="match status" value="1"/>
</dbReference>
<reference evidence="4" key="1">
    <citation type="submission" date="2020-05" db="EMBL/GenBank/DDBJ databases">
        <title>Mycena genomes resolve the evolution of fungal bioluminescence.</title>
        <authorList>
            <person name="Tsai I.J."/>
        </authorList>
    </citation>
    <scope>NUCLEOTIDE SEQUENCE</scope>
    <source>
        <strain evidence="4">CCC161011</strain>
    </source>
</reference>
<dbReference type="GO" id="GO:0051793">
    <property type="term" value="P:medium-chain fatty acid catabolic process"/>
    <property type="evidence" value="ECO:0007669"/>
    <property type="project" value="TreeGrafter"/>
</dbReference>
<keyword evidence="5" id="KW-1185">Reference proteome</keyword>
<dbReference type="Proteomes" id="UP000620124">
    <property type="component" value="Unassembled WGS sequence"/>
</dbReference>
<accession>A0A8H6Y9P1</accession>
<dbReference type="Pfam" id="PF00561">
    <property type="entry name" value="Abhydrolase_1"/>
    <property type="match status" value="1"/>
</dbReference>
<evidence type="ECO:0000313" key="5">
    <source>
        <dbReference type="Proteomes" id="UP000620124"/>
    </source>
</evidence>
<dbReference type="GO" id="GO:0047372">
    <property type="term" value="F:monoacylglycerol lipase activity"/>
    <property type="evidence" value="ECO:0007669"/>
    <property type="project" value="TreeGrafter"/>
</dbReference>
<comment type="caution">
    <text evidence="4">The sequence shown here is derived from an EMBL/GenBank/DDBJ whole genome shotgun (WGS) entry which is preliminary data.</text>
</comment>
<dbReference type="PIRSF" id="PIRSF005211">
    <property type="entry name" value="Ab_hydro_YheT"/>
    <property type="match status" value="1"/>
</dbReference>
<dbReference type="InterPro" id="IPR029058">
    <property type="entry name" value="AB_hydrolase_fold"/>
</dbReference>
<evidence type="ECO:0000313" key="4">
    <source>
        <dbReference type="EMBL" id="KAF7354125.1"/>
    </source>
</evidence>
<dbReference type="GO" id="GO:0051792">
    <property type="term" value="P:medium-chain fatty acid biosynthetic process"/>
    <property type="evidence" value="ECO:0007669"/>
    <property type="project" value="TreeGrafter"/>
</dbReference>
<organism evidence="4 5">
    <name type="scientific">Mycena venus</name>
    <dbReference type="NCBI Taxonomy" id="2733690"/>
    <lineage>
        <taxon>Eukaryota</taxon>
        <taxon>Fungi</taxon>
        <taxon>Dikarya</taxon>
        <taxon>Basidiomycota</taxon>
        <taxon>Agaricomycotina</taxon>
        <taxon>Agaricomycetes</taxon>
        <taxon>Agaricomycetidae</taxon>
        <taxon>Agaricales</taxon>
        <taxon>Marasmiineae</taxon>
        <taxon>Mycenaceae</taxon>
        <taxon>Mycena</taxon>
    </lineage>
</organism>
<dbReference type="InterPro" id="IPR050960">
    <property type="entry name" value="AB_hydrolase_4_sf"/>
</dbReference>
<dbReference type="AlphaFoldDB" id="A0A8H6Y9P1"/>
<evidence type="ECO:0000256" key="2">
    <source>
        <dbReference type="PIRSR" id="PIRSR005211-1"/>
    </source>
</evidence>
<dbReference type="EMBL" id="JACAZI010000008">
    <property type="protein sequence ID" value="KAF7354125.1"/>
    <property type="molecule type" value="Genomic_DNA"/>
</dbReference>
<evidence type="ECO:0000256" key="1">
    <source>
        <dbReference type="ARBA" id="ARBA00010884"/>
    </source>
</evidence>
<feature type="domain" description="AB hydrolase-1" evidence="3">
    <location>
        <begin position="108"/>
        <end position="339"/>
    </location>
</feature>
<dbReference type="PANTHER" id="PTHR10794:SF63">
    <property type="entry name" value="ALPHA_BETA HYDROLASE 1, ISOFORM A"/>
    <property type="match status" value="1"/>
</dbReference>
<dbReference type="PANTHER" id="PTHR10794">
    <property type="entry name" value="ABHYDROLASE DOMAIN-CONTAINING PROTEIN"/>
    <property type="match status" value="1"/>
</dbReference>
<gene>
    <name evidence="4" type="ORF">MVEN_01099900</name>
</gene>
<feature type="active site" description="Charge relay system" evidence="2">
    <location>
        <position position="194"/>
    </location>
</feature>
<feature type="active site" description="Charge relay system" evidence="2">
    <location>
        <position position="335"/>
    </location>
</feature>
<dbReference type="OrthoDB" id="5954035at2759"/>
<dbReference type="InterPro" id="IPR012020">
    <property type="entry name" value="ABHD4"/>
</dbReference>
<name>A0A8H6Y9P1_9AGAR</name>
<sequence>MSVEFPARKHTVIFPSTPATLPLKNQKNAREESLKSLVESKCRALFEDYCPPWWLFNGHALTLYASMCKFSRIDQMWYRREMLRLSDGGTLGLDFAPIDTSHLDDNSPIVVAVPGLTGGSHEAYIRAILCPASTKIKNGGLGYRVVVVNLRGCAGVPVTSPRLYTPGHTDDLRLALIYISQMYPRAPILGVGFSMGAGILVRYLAEEGPASRLVAGCALACPWDNVLNSRVLETAFLNRNLWARGMGINLRNVLRRNEAALRGFHDHPLGAALPAALALRYPTLSFFDSTFSSRVGGPEAMFPFPDVYTYYDWASSHIVLKDVMVPLLAINSTDDPLVRAVPVDAGGNPYVVLARTRRGGHLGWFKAGGGRWVTRPVLEWMRLTAEDLVYDLTKRPQVYIDHDGFFRDVGRDGMGCKLIGDGGVVNGNRRPKDMLHGL</sequence>
<comment type="similarity">
    <text evidence="1">Belongs to the AB hydrolase superfamily. AB hydrolase 4 family.</text>
</comment>
<dbReference type="SUPFAM" id="SSF53474">
    <property type="entry name" value="alpha/beta-Hydrolases"/>
    <property type="match status" value="1"/>
</dbReference>
<dbReference type="GO" id="GO:0008126">
    <property type="term" value="F:acetylesterase activity"/>
    <property type="evidence" value="ECO:0007669"/>
    <property type="project" value="TreeGrafter"/>
</dbReference>
<evidence type="ECO:0000259" key="3">
    <source>
        <dbReference type="Pfam" id="PF00561"/>
    </source>
</evidence>